<protein>
    <recommendedName>
        <fullName evidence="6">CUB domain-containing protein</fullName>
    </recommendedName>
</protein>
<feature type="transmembrane region" description="Helical" evidence="4">
    <location>
        <begin position="247"/>
        <end position="268"/>
    </location>
</feature>
<evidence type="ECO:0000256" key="2">
    <source>
        <dbReference type="PROSITE-ProRule" id="PRU00059"/>
    </source>
</evidence>
<feature type="region of interest" description="Disordered" evidence="3">
    <location>
        <begin position="277"/>
        <end position="307"/>
    </location>
</feature>
<feature type="transmembrane region" description="Helical" evidence="4">
    <location>
        <begin position="473"/>
        <end position="494"/>
    </location>
</feature>
<dbReference type="InterPro" id="IPR035914">
    <property type="entry name" value="Sperma_CUB_dom_sf"/>
</dbReference>
<evidence type="ECO:0008006" key="6">
    <source>
        <dbReference type="Google" id="ProtNLM"/>
    </source>
</evidence>
<feature type="region of interest" description="Disordered" evidence="3">
    <location>
        <begin position="508"/>
        <end position="530"/>
    </location>
</feature>
<accession>K1PV11</accession>
<dbReference type="PROSITE" id="PS50853">
    <property type="entry name" value="FN3"/>
    <property type="match status" value="1"/>
</dbReference>
<evidence type="ECO:0000256" key="1">
    <source>
        <dbReference type="ARBA" id="ARBA00023157"/>
    </source>
</evidence>
<dbReference type="Gene3D" id="2.60.120.290">
    <property type="entry name" value="Spermadhesin, CUB domain"/>
    <property type="match status" value="1"/>
</dbReference>
<feature type="compositionally biased region" description="Polar residues" evidence="3">
    <location>
        <begin position="289"/>
        <end position="298"/>
    </location>
</feature>
<name>K1PV11_MAGGI</name>
<comment type="caution">
    <text evidence="2">Lacks conserved residue(s) required for the propagation of feature annotation.</text>
</comment>
<reference evidence="5" key="1">
    <citation type="journal article" date="2012" name="Nature">
        <title>The oyster genome reveals stress adaptation and complexity of shell formation.</title>
        <authorList>
            <person name="Zhang G."/>
            <person name="Fang X."/>
            <person name="Guo X."/>
            <person name="Li L."/>
            <person name="Luo R."/>
            <person name="Xu F."/>
            <person name="Yang P."/>
            <person name="Zhang L."/>
            <person name="Wang X."/>
            <person name="Qi H."/>
            <person name="Xiong Z."/>
            <person name="Que H."/>
            <person name="Xie Y."/>
            <person name="Holland P.W."/>
            <person name="Paps J."/>
            <person name="Zhu Y."/>
            <person name="Wu F."/>
            <person name="Chen Y."/>
            <person name="Wang J."/>
            <person name="Peng C."/>
            <person name="Meng J."/>
            <person name="Yang L."/>
            <person name="Liu J."/>
            <person name="Wen B."/>
            <person name="Zhang N."/>
            <person name="Huang Z."/>
            <person name="Zhu Q."/>
            <person name="Feng Y."/>
            <person name="Mount A."/>
            <person name="Hedgecock D."/>
            <person name="Xu Z."/>
            <person name="Liu Y."/>
            <person name="Domazet-Loso T."/>
            <person name="Du Y."/>
            <person name="Sun X."/>
            <person name="Zhang S."/>
            <person name="Liu B."/>
            <person name="Cheng P."/>
            <person name="Jiang X."/>
            <person name="Li J."/>
            <person name="Fan D."/>
            <person name="Wang W."/>
            <person name="Fu W."/>
            <person name="Wang T."/>
            <person name="Wang B."/>
            <person name="Zhang J."/>
            <person name="Peng Z."/>
            <person name="Li Y."/>
            <person name="Li N."/>
            <person name="Wang J."/>
            <person name="Chen M."/>
            <person name="He Y."/>
            <person name="Tan F."/>
            <person name="Song X."/>
            <person name="Zheng Q."/>
            <person name="Huang R."/>
            <person name="Yang H."/>
            <person name="Du X."/>
            <person name="Chen L."/>
            <person name="Yang M."/>
            <person name="Gaffney P.M."/>
            <person name="Wang S."/>
            <person name="Luo L."/>
            <person name="She Z."/>
            <person name="Ming Y."/>
            <person name="Huang W."/>
            <person name="Zhang S."/>
            <person name="Huang B."/>
            <person name="Zhang Y."/>
            <person name="Qu T."/>
            <person name="Ni P."/>
            <person name="Miao G."/>
            <person name="Wang J."/>
            <person name="Wang Q."/>
            <person name="Steinberg C.E."/>
            <person name="Wang H."/>
            <person name="Li N."/>
            <person name="Qian L."/>
            <person name="Zhang G."/>
            <person name="Li Y."/>
            <person name="Yang H."/>
            <person name="Liu X."/>
            <person name="Wang J."/>
            <person name="Yin Y."/>
            <person name="Wang J."/>
        </authorList>
    </citation>
    <scope>NUCLEOTIDE SEQUENCE [LARGE SCALE GENOMIC DNA]</scope>
    <source>
        <strain evidence="5">05x7-T-G4-1.051#20</strain>
    </source>
</reference>
<feature type="transmembrane region" description="Helical" evidence="4">
    <location>
        <begin position="24"/>
        <end position="48"/>
    </location>
</feature>
<dbReference type="SUPFAM" id="SSF49854">
    <property type="entry name" value="Spermadhesin, CUB domain"/>
    <property type="match status" value="1"/>
</dbReference>
<keyword evidence="4" id="KW-0472">Membrane</keyword>
<evidence type="ECO:0000256" key="4">
    <source>
        <dbReference type="SAM" id="Phobius"/>
    </source>
</evidence>
<dbReference type="SUPFAM" id="SSF49265">
    <property type="entry name" value="Fibronectin type III"/>
    <property type="match status" value="1"/>
</dbReference>
<sequence length="898" mass="100556">MPKNATDAPMYQGTLGLTEYDEGVLHLVAVISSVVVFVGLVLAIKSIVGFLNRLNRREGDLRDNTRPSSSFLQWLRDEPPPYPGKYSRTNVNYLPSYLSAIEMEQERQRQETATMSQPARDLPEVSSESSVIMFTAPEDGVVCLKDSRNSDSQTFSQSRVNETSTTVENVINEVLIANQRDEGDVQLEENRLRAPTAMDTTPAVDNRQCRQVPHHKQFYVLKVVYPQMATNTTVTTRPSSALMEDPVFLAITGVILCFGIIFLLRTVVNQIKNRRYRHHRHRRPDPQRISRNVPSRTSFIDDPPPYPGKYSKTNINYLPSYDSAIKMAPELLMCNIDEMNQSINFPVLHENIEDNSGNISDHEIRGDGELCNMDQFVPVSLDPGNVRGNRSSEHFDTSPDDELDYSATNVNDSREEAVTNVCQQLDAEGDTRDHLLAHFHSEVIHANDTSRERKQRPVTNSHWYRGYVMEDPVVLAILGVIAVIIVATILRTIVNKILARRQNTPERSVSTCSYQLRDPPPPYPGKNPETVSDYLPSYESAVAMERRRQEAREGESMTECASRVSVDFSISSDHLDVLRNDSSEQMSRESTSADRNRPVTVVSEWTISPHSSRTENTECAHVQNEELTSACMSQTNGTEITGSPPSAPGGVRVVYREASFIVTWDVPRRTYGTVTNYVVPVTILPEVNQTVYRSQIPLLVLDAGSEIGKMFYLTVSAENKDGLSKPSRPFYIRSPCGEALTVTPGSTITVTSPGYPDPVDRGVICQWGLNTTDTYLIQYRFVLIDFKGDSQTGGQSCDDAFLSLSDDQRPTVKICENRSEQDIQRGPVDKFSFSSGIRSRIRKFKVMITAKVVDWGRGLQLICRTGSQTVAQGRRPRATVCEPGGDLYLLNKQLVNAS</sequence>
<dbReference type="InParanoid" id="K1PV11"/>
<evidence type="ECO:0000256" key="3">
    <source>
        <dbReference type="SAM" id="MobiDB-lite"/>
    </source>
</evidence>
<dbReference type="Gene3D" id="2.60.40.10">
    <property type="entry name" value="Immunoglobulins"/>
    <property type="match status" value="1"/>
</dbReference>
<dbReference type="AlphaFoldDB" id="K1PV11"/>
<keyword evidence="1" id="KW-1015">Disulfide bond</keyword>
<dbReference type="InterPro" id="IPR036116">
    <property type="entry name" value="FN3_sf"/>
</dbReference>
<gene>
    <name evidence="5" type="ORF">CGI_10014345</name>
</gene>
<dbReference type="HOGENOM" id="CLU_322441_0_0_1"/>
<dbReference type="InterPro" id="IPR013783">
    <property type="entry name" value="Ig-like_fold"/>
</dbReference>
<dbReference type="InterPro" id="IPR003961">
    <property type="entry name" value="FN3_dom"/>
</dbReference>
<dbReference type="InterPro" id="IPR000859">
    <property type="entry name" value="CUB_dom"/>
</dbReference>
<evidence type="ECO:0000313" key="5">
    <source>
        <dbReference type="EMBL" id="EKC28177.1"/>
    </source>
</evidence>
<proteinExistence type="predicted"/>
<dbReference type="CDD" id="cd00063">
    <property type="entry name" value="FN3"/>
    <property type="match status" value="1"/>
</dbReference>
<keyword evidence="4" id="KW-1133">Transmembrane helix</keyword>
<dbReference type="PROSITE" id="PS01180">
    <property type="entry name" value="CUB"/>
    <property type="match status" value="1"/>
</dbReference>
<dbReference type="EMBL" id="JH818678">
    <property type="protein sequence ID" value="EKC28177.1"/>
    <property type="molecule type" value="Genomic_DNA"/>
</dbReference>
<keyword evidence="4" id="KW-0812">Transmembrane</keyword>
<organism evidence="5">
    <name type="scientific">Magallana gigas</name>
    <name type="common">Pacific oyster</name>
    <name type="synonym">Crassostrea gigas</name>
    <dbReference type="NCBI Taxonomy" id="29159"/>
    <lineage>
        <taxon>Eukaryota</taxon>
        <taxon>Metazoa</taxon>
        <taxon>Spiralia</taxon>
        <taxon>Lophotrochozoa</taxon>
        <taxon>Mollusca</taxon>
        <taxon>Bivalvia</taxon>
        <taxon>Autobranchia</taxon>
        <taxon>Pteriomorphia</taxon>
        <taxon>Ostreida</taxon>
        <taxon>Ostreoidea</taxon>
        <taxon>Ostreidae</taxon>
        <taxon>Magallana</taxon>
    </lineage>
</organism>